<evidence type="ECO:0000313" key="2">
    <source>
        <dbReference type="Proteomes" id="UP001370348"/>
    </source>
</evidence>
<accession>A0ABZ2LIW9</accession>
<sequence length="133" mass="14179">MASYPNRHKGGRLVSWLFLAWLAATVMAGGVLASVTYVDVAAFYSTGHAVYMLGSGAAPAGSEDGAKDEVRAAARVKIQIRPWASQRTFGKLAGAVTLGSVSGVRWHLRARMPGKTRSWPASERQAMLSNDCV</sequence>
<evidence type="ECO:0000313" key="1">
    <source>
        <dbReference type="EMBL" id="WXB10924.1"/>
    </source>
</evidence>
<organism evidence="1 2">
    <name type="scientific">Pendulispora albinea</name>
    <dbReference type="NCBI Taxonomy" id="2741071"/>
    <lineage>
        <taxon>Bacteria</taxon>
        <taxon>Pseudomonadati</taxon>
        <taxon>Myxococcota</taxon>
        <taxon>Myxococcia</taxon>
        <taxon>Myxococcales</taxon>
        <taxon>Sorangiineae</taxon>
        <taxon>Pendulisporaceae</taxon>
        <taxon>Pendulispora</taxon>
    </lineage>
</organism>
<dbReference type="EMBL" id="CP089984">
    <property type="protein sequence ID" value="WXB10924.1"/>
    <property type="molecule type" value="Genomic_DNA"/>
</dbReference>
<dbReference type="Proteomes" id="UP001370348">
    <property type="component" value="Chromosome"/>
</dbReference>
<proteinExistence type="predicted"/>
<protein>
    <submittedName>
        <fullName evidence="1">Uncharacterized protein</fullName>
    </submittedName>
</protein>
<keyword evidence="2" id="KW-1185">Reference proteome</keyword>
<name>A0ABZ2LIW9_9BACT</name>
<reference evidence="1 2" key="1">
    <citation type="submission" date="2021-12" db="EMBL/GenBank/DDBJ databases">
        <title>Discovery of the Pendulisporaceae a myxobacterial family with distinct sporulation behavior and unique specialized metabolism.</title>
        <authorList>
            <person name="Garcia R."/>
            <person name="Popoff A."/>
            <person name="Bader C.D."/>
            <person name="Loehr J."/>
            <person name="Walesch S."/>
            <person name="Walt C."/>
            <person name="Boldt J."/>
            <person name="Bunk B."/>
            <person name="Haeckl F.J.F.P.J."/>
            <person name="Gunesch A.P."/>
            <person name="Birkelbach J."/>
            <person name="Nuebel U."/>
            <person name="Pietschmann T."/>
            <person name="Bach T."/>
            <person name="Mueller R."/>
        </authorList>
    </citation>
    <scope>NUCLEOTIDE SEQUENCE [LARGE SCALE GENOMIC DNA]</scope>
    <source>
        <strain evidence="1 2">MSr11954</strain>
    </source>
</reference>
<gene>
    <name evidence="1" type="ORF">LZC94_23930</name>
</gene>
<dbReference type="RefSeq" id="WP_394820540.1">
    <property type="nucleotide sequence ID" value="NZ_CP089984.1"/>
</dbReference>